<evidence type="ECO:0000313" key="5">
    <source>
        <dbReference type="Proteomes" id="UP000664332"/>
    </source>
</evidence>
<feature type="transmembrane region" description="Helical" evidence="2">
    <location>
        <begin position="355"/>
        <end position="373"/>
    </location>
</feature>
<organism evidence="4 5">
    <name type="scientific">Corynebacterium mendelii</name>
    <dbReference type="NCBI Taxonomy" id="2765362"/>
    <lineage>
        <taxon>Bacteria</taxon>
        <taxon>Bacillati</taxon>
        <taxon>Actinomycetota</taxon>
        <taxon>Actinomycetes</taxon>
        <taxon>Mycobacteriales</taxon>
        <taxon>Corynebacteriaceae</taxon>
        <taxon>Corynebacterium</taxon>
    </lineage>
</organism>
<sequence length="469" mass="49386">MTENKPHPATVAPAAEPANTRRGRSTVAPQARLIAPDLARGLTLLSIAMANATVTWGRHTDTVALPDLGGITGDGTADKLAIAFGILFTHVRGLPLFSTLMGYGTGMLALSLWRRGYPVGAARAVLIRRYGLLSVIGVAHMVLAYLGDIMFFYGVAGILLAALMVFRDKTLYIIAAILGSIGLVVFGAGGLLAGTGPMAQGTVSATAVSYPLYVLVNVGALIVQIVMVPVEIITVFPVILIGFIWGRNRVISNARQHKPLLITAAVIGVAANLATAVPAILALYGFIDASWVERAGTVNAASGMLTGPGSLALIVLVCMPLQRRISAAVAAGNPRPIPAVLVPFVALGRRSMTGYVLQSVLFVALLTPFTLDLGQDKGALWLTLTATAVWAVTVVVAWALELADLPGPLEWVHRRLAYGNNGLQGHWRPDHPLPVRPGELIVCSAADNPTMIIDAPGQPPRPYTPRQQC</sequence>
<feature type="transmembrane region" description="Helical" evidence="2">
    <location>
        <begin position="212"/>
        <end position="245"/>
    </location>
</feature>
<keyword evidence="5" id="KW-1185">Reference proteome</keyword>
<feature type="transmembrane region" description="Helical" evidence="2">
    <location>
        <begin position="149"/>
        <end position="166"/>
    </location>
</feature>
<dbReference type="AlphaFoldDB" id="A0A939DY27"/>
<feature type="transmembrane region" description="Helical" evidence="2">
    <location>
        <begin position="125"/>
        <end position="143"/>
    </location>
</feature>
<keyword evidence="2" id="KW-1133">Transmembrane helix</keyword>
<feature type="transmembrane region" description="Helical" evidence="2">
    <location>
        <begin position="94"/>
        <end position="113"/>
    </location>
</feature>
<gene>
    <name evidence="4" type="ORF">JZY06_01665</name>
</gene>
<dbReference type="PANTHER" id="PTHR30590">
    <property type="entry name" value="INNER MEMBRANE PROTEIN"/>
    <property type="match status" value="1"/>
</dbReference>
<proteinExistence type="predicted"/>
<comment type="caution">
    <text evidence="4">The sequence shown here is derived from an EMBL/GenBank/DDBJ whole genome shotgun (WGS) entry which is preliminary data.</text>
</comment>
<dbReference type="EMBL" id="JAFLEQ010000003">
    <property type="protein sequence ID" value="MBN9643345.1"/>
    <property type="molecule type" value="Genomic_DNA"/>
</dbReference>
<dbReference type="InterPro" id="IPR007349">
    <property type="entry name" value="DUF418"/>
</dbReference>
<feature type="transmembrane region" description="Helical" evidence="2">
    <location>
        <begin position="260"/>
        <end position="287"/>
    </location>
</feature>
<feature type="transmembrane region" description="Helical" evidence="2">
    <location>
        <begin position="299"/>
        <end position="319"/>
    </location>
</feature>
<evidence type="ECO:0000313" key="4">
    <source>
        <dbReference type="EMBL" id="MBN9643345.1"/>
    </source>
</evidence>
<feature type="region of interest" description="Disordered" evidence="1">
    <location>
        <begin position="1"/>
        <end position="27"/>
    </location>
</feature>
<feature type="transmembrane region" description="Helical" evidence="2">
    <location>
        <begin position="379"/>
        <end position="400"/>
    </location>
</feature>
<feature type="domain" description="DUF418" evidence="3">
    <location>
        <begin position="246"/>
        <end position="419"/>
    </location>
</feature>
<protein>
    <submittedName>
        <fullName evidence="4">DUF418 domain-containing protein</fullName>
    </submittedName>
</protein>
<keyword evidence="2" id="KW-0472">Membrane</keyword>
<dbReference type="RefSeq" id="WP_207117965.1">
    <property type="nucleotide sequence ID" value="NZ_JAFLEQ010000003.1"/>
</dbReference>
<keyword evidence="2" id="KW-0812">Transmembrane</keyword>
<evidence type="ECO:0000256" key="1">
    <source>
        <dbReference type="SAM" id="MobiDB-lite"/>
    </source>
</evidence>
<name>A0A939DY27_9CORY</name>
<evidence type="ECO:0000256" key="2">
    <source>
        <dbReference type="SAM" id="Phobius"/>
    </source>
</evidence>
<feature type="transmembrane region" description="Helical" evidence="2">
    <location>
        <begin position="171"/>
        <end position="192"/>
    </location>
</feature>
<evidence type="ECO:0000259" key="3">
    <source>
        <dbReference type="Pfam" id="PF04235"/>
    </source>
</evidence>
<dbReference type="PANTHER" id="PTHR30590:SF3">
    <property type="entry name" value="HYPOTHETICAL MEMBRANE SPANNING PROTEIN"/>
    <property type="match status" value="1"/>
</dbReference>
<reference evidence="4" key="1">
    <citation type="submission" date="2021-03" db="EMBL/GenBank/DDBJ databases">
        <authorList>
            <person name="Sun Q."/>
        </authorList>
    </citation>
    <scope>NUCLEOTIDE SEQUENCE</scope>
    <source>
        <strain evidence="4">CCM 8862</strain>
    </source>
</reference>
<dbReference type="InterPro" id="IPR052529">
    <property type="entry name" value="Bact_Transport_Assoc"/>
</dbReference>
<dbReference type="Proteomes" id="UP000664332">
    <property type="component" value="Unassembled WGS sequence"/>
</dbReference>
<dbReference type="Pfam" id="PF04235">
    <property type="entry name" value="DUF418"/>
    <property type="match status" value="1"/>
</dbReference>
<accession>A0A939DY27</accession>